<keyword evidence="3" id="KW-1185">Reference proteome</keyword>
<organism evidence="2 3">
    <name type="scientific">Robiginitalea myxolifaciens</name>
    <dbReference type="NCBI Taxonomy" id="400055"/>
    <lineage>
        <taxon>Bacteria</taxon>
        <taxon>Pseudomonadati</taxon>
        <taxon>Bacteroidota</taxon>
        <taxon>Flavobacteriia</taxon>
        <taxon>Flavobacteriales</taxon>
        <taxon>Flavobacteriaceae</taxon>
        <taxon>Robiginitalea</taxon>
    </lineage>
</organism>
<feature type="transmembrane region" description="Helical" evidence="1">
    <location>
        <begin position="74"/>
        <end position="94"/>
    </location>
</feature>
<sequence>MSALTNIKNDFTRNIAGYSSMGILLSTCLGAFAIMMTLSFGNGLLQMGIVLLTVAVCSAHNAAILTVQKPTMIYRLLVVSTLVNLAIILGAYLLQL</sequence>
<evidence type="ECO:0000313" key="3">
    <source>
        <dbReference type="Proteomes" id="UP000199534"/>
    </source>
</evidence>
<proteinExistence type="predicted"/>
<dbReference type="RefSeq" id="WP_092981923.1">
    <property type="nucleotide sequence ID" value="NZ_FOYQ01000001.1"/>
</dbReference>
<name>A0A1I6GBT9_9FLAO</name>
<keyword evidence="1" id="KW-0472">Membrane</keyword>
<evidence type="ECO:0000256" key="1">
    <source>
        <dbReference type="SAM" id="Phobius"/>
    </source>
</evidence>
<dbReference type="STRING" id="400055.SAMN04490243_1550"/>
<keyword evidence="1" id="KW-1133">Transmembrane helix</keyword>
<reference evidence="2 3" key="1">
    <citation type="submission" date="2016-10" db="EMBL/GenBank/DDBJ databases">
        <authorList>
            <person name="de Groot N.N."/>
        </authorList>
    </citation>
    <scope>NUCLEOTIDE SEQUENCE [LARGE SCALE GENOMIC DNA]</scope>
    <source>
        <strain evidence="2 3">DSM 21019</strain>
    </source>
</reference>
<dbReference type="Proteomes" id="UP000199534">
    <property type="component" value="Unassembled WGS sequence"/>
</dbReference>
<dbReference type="AlphaFoldDB" id="A0A1I6GBT9"/>
<feature type="transmembrane region" description="Helical" evidence="1">
    <location>
        <begin position="21"/>
        <end position="41"/>
    </location>
</feature>
<accession>A0A1I6GBT9</accession>
<evidence type="ECO:0000313" key="2">
    <source>
        <dbReference type="EMBL" id="SFR39663.1"/>
    </source>
</evidence>
<gene>
    <name evidence="2" type="ORF">SAMN04490243_1550</name>
</gene>
<keyword evidence="1" id="KW-0812">Transmembrane</keyword>
<feature type="transmembrane region" description="Helical" evidence="1">
    <location>
        <begin position="47"/>
        <end position="67"/>
    </location>
</feature>
<dbReference type="OrthoDB" id="1467832at2"/>
<dbReference type="EMBL" id="FOYQ01000001">
    <property type="protein sequence ID" value="SFR39663.1"/>
    <property type="molecule type" value="Genomic_DNA"/>
</dbReference>
<protein>
    <submittedName>
        <fullName evidence="2">Uncharacterized protein</fullName>
    </submittedName>
</protein>